<feature type="transmembrane region" description="Helical" evidence="1">
    <location>
        <begin position="45"/>
        <end position="69"/>
    </location>
</feature>
<evidence type="ECO:0000313" key="3">
    <source>
        <dbReference type="Proteomes" id="UP001501084"/>
    </source>
</evidence>
<comment type="caution">
    <text evidence="2">The sequence shown here is derived from an EMBL/GenBank/DDBJ whole genome shotgun (WGS) entry which is preliminary data.</text>
</comment>
<name>A0ABN3B4R2_9MICO</name>
<evidence type="ECO:0000256" key="1">
    <source>
        <dbReference type="SAM" id="Phobius"/>
    </source>
</evidence>
<dbReference type="InterPro" id="IPR021414">
    <property type="entry name" value="DUF3054"/>
</dbReference>
<sequence length="139" mass="14492">MSSSAREPTERSASKPLRSAALALGIDLALVLLFAGIGRSSHERAATVLGLLDTAWPFIIGLGVSWLAARVARHPMAIIRAGLPIWVGSVVIGMLVRAATGAGTAVPFVIVATITLGVFLIGWRAIAALVMRLRTRTAA</sequence>
<keyword evidence="1" id="KW-0472">Membrane</keyword>
<proteinExistence type="predicted"/>
<feature type="transmembrane region" description="Helical" evidence="1">
    <location>
        <begin position="20"/>
        <end position="39"/>
    </location>
</feature>
<gene>
    <name evidence="2" type="ORF">GCM10009786_09710</name>
</gene>
<feature type="transmembrane region" description="Helical" evidence="1">
    <location>
        <begin position="105"/>
        <end position="126"/>
    </location>
</feature>
<dbReference type="RefSeq" id="WP_346057593.1">
    <property type="nucleotide sequence ID" value="NZ_BAAAOP010000005.1"/>
</dbReference>
<organism evidence="2 3">
    <name type="scientific">Leucobacter alluvii</name>
    <dbReference type="NCBI Taxonomy" id="340321"/>
    <lineage>
        <taxon>Bacteria</taxon>
        <taxon>Bacillati</taxon>
        <taxon>Actinomycetota</taxon>
        <taxon>Actinomycetes</taxon>
        <taxon>Micrococcales</taxon>
        <taxon>Microbacteriaceae</taxon>
        <taxon>Leucobacter</taxon>
    </lineage>
</organism>
<dbReference type="Proteomes" id="UP001501084">
    <property type="component" value="Unassembled WGS sequence"/>
</dbReference>
<dbReference type="EMBL" id="BAAAOP010000005">
    <property type="protein sequence ID" value="GAA2186939.1"/>
    <property type="molecule type" value="Genomic_DNA"/>
</dbReference>
<feature type="transmembrane region" description="Helical" evidence="1">
    <location>
        <begin position="81"/>
        <end position="99"/>
    </location>
</feature>
<accession>A0ABN3B4R2</accession>
<reference evidence="2 3" key="1">
    <citation type="journal article" date="2019" name="Int. J. Syst. Evol. Microbiol.">
        <title>The Global Catalogue of Microorganisms (GCM) 10K type strain sequencing project: providing services to taxonomists for standard genome sequencing and annotation.</title>
        <authorList>
            <consortium name="The Broad Institute Genomics Platform"/>
            <consortium name="The Broad Institute Genome Sequencing Center for Infectious Disease"/>
            <person name="Wu L."/>
            <person name="Ma J."/>
        </authorList>
    </citation>
    <scope>NUCLEOTIDE SEQUENCE [LARGE SCALE GENOMIC DNA]</scope>
    <source>
        <strain evidence="2 3">JCM 14919</strain>
    </source>
</reference>
<protein>
    <submittedName>
        <fullName evidence="2">DUF3054 domain-containing protein</fullName>
    </submittedName>
</protein>
<evidence type="ECO:0000313" key="2">
    <source>
        <dbReference type="EMBL" id="GAA2186939.1"/>
    </source>
</evidence>
<keyword evidence="1" id="KW-1133">Transmembrane helix</keyword>
<keyword evidence="3" id="KW-1185">Reference proteome</keyword>
<keyword evidence="1" id="KW-0812">Transmembrane</keyword>
<dbReference type="Pfam" id="PF11255">
    <property type="entry name" value="DUF3054"/>
    <property type="match status" value="1"/>
</dbReference>